<feature type="compositionally biased region" description="Basic residues" evidence="1">
    <location>
        <begin position="108"/>
        <end position="122"/>
    </location>
</feature>
<proteinExistence type="predicted"/>
<sequence length="129" mass="14696">MEMNSDPRVMSETEYEDDTSYAEIRRQILLLTSEDNEDLLQTTSFNPINVTDGGSNRSVYRFNWVSPPPSNFCLWEGHGSGSPPLWLANLWKSGKGTGVFIPQVTSRKNQRPGKMNSRRKIYRPVGNKD</sequence>
<accession>A0AAN9R4L5</accession>
<dbReference type="Proteomes" id="UP001374584">
    <property type="component" value="Unassembled WGS sequence"/>
</dbReference>
<reference evidence="2 3" key="1">
    <citation type="submission" date="2024-01" db="EMBL/GenBank/DDBJ databases">
        <title>The genomes of 5 underutilized Papilionoideae crops provide insights into root nodulation and disease resistanc.</title>
        <authorList>
            <person name="Jiang F."/>
        </authorList>
    </citation>
    <scope>NUCLEOTIDE SEQUENCE [LARGE SCALE GENOMIC DNA]</scope>
    <source>
        <strain evidence="2">JINMINGXINNONG_FW02</strain>
        <tissue evidence="2">Leaves</tissue>
    </source>
</reference>
<feature type="region of interest" description="Disordered" evidence="1">
    <location>
        <begin position="105"/>
        <end position="129"/>
    </location>
</feature>
<keyword evidence="3" id="KW-1185">Reference proteome</keyword>
<comment type="caution">
    <text evidence="2">The sequence shown here is derived from an EMBL/GenBank/DDBJ whole genome shotgun (WGS) entry which is preliminary data.</text>
</comment>
<dbReference type="PANTHER" id="PTHR34956:SF1">
    <property type="entry name" value="DUF4005 DOMAIN-CONTAINING PROTEIN"/>
    <property type="match status" value="1"/>
</dbReference>
<dbReference type="EMBL" id="JAYMYR010000006">
    <property type="protein sequence ID" value="KAK7357814.1"/>
    <property type="molecule type" value="Genomic_DNA"/>
</dbReference>
<evidence type="ECO:0000313" key="2">
    <source>
        <dbReference type="EMBL" id="KAK7357814.1"/>
    </source>
</evidence>
<evidence type="ECO:0000256" key="1">
    <source>
        <dbReference type="SAM" id="MobiDB-lite"/>
    </source>
</evidence>
<dbReference type="AlphaFoldDB" id="A0AAN9R4L5"/>
<protein>
    <submittedName>
        <fullName evidence="2">Uncharacterized protein</fullName>
    </submittedName>
</protein>
<evidence type="ECO:0000313" key="3">
    <source>
        <dbReference type="Proteomes" id="UP001374584"/>
    </source>
</evidence>
<organism evidence="2 3">
    <name type="scientific">Phaseolus coccineus</name>
    <name type="common">Scarlet runner bean</name>
    <name type="synonym">Phaseolus multiflorus</name>
    <dbReference type="NCBI Taxonomy" id="3886"/>
    <lineage>
        <taxon>Eukaryota</taxon>
        <taxon>Viridiplantae</taxon>
        <taxon>Streptophyta</taxon>
        <taxon>Embryophyta</taxon>
        <taxon>Tracheophyta</taxon>
        <taxon>Spermatophyta</taxon>
        <taxon>Magnoliopsida</taxon>
        <taxon>eudicotyledons</taxon>
        <taxon>Gunneridae</taxon>
        <taxon>Pentapetalae</taxon>
        <taxon>rosids</taxon>
        <taxon>fabids</taxon>
        <taxon>Fabales</taxon>
        <taxon>Fabaceae</taxon>
        <taxon>Papilionoideae</taxon>
        <taxon>50 kb inversion clade</taxon>
        <taxon>NPAAA clade</taxon>
        <taxon>indigoferoid/millettioid clade</taxon>
        <taxon>Phaseoleae</taxon>
        <taxon>Phaseolus</taxon>
    </lineage>
</organism>
<dbReference type="PANTHER" id="PTHR34956">
    <property type="entry name" value="OS05G0397300 PROTEIN"/>
    <property type="match status" value="1"/>
</dbReference>
<gene>
    <name evidence="2" type="ORF">VNO80_17110</name>
</gene>
<name>A0AAN9R4L5_PHACN</name>